<sequence>MSGSIEGLAMTLFHGSYAPEDVTFLLKPAAIGLTGVRAKEALIQSGARHYSEMLSEERLPDQRYLDLYHAALARNGGRLRGDVAALADAIAARPETAQSSTIISLARAGTPIGVLLRRALLRRGVEAVHYSVSIIRGRGIDRVALAHIAAARGTADAVFVDGWTGKGAITGELEASLGDGSTGFAPFLAVVADPAGCASLAATAEDYLIPSGILGGIVSGLVSRSVLSDALVGEGDFHACRHLTEFAAADQSRAFIAAVEAAAPSAQPHPGWTAAGARQSRLACETLIASLMDEFAVTDRNRIKPGIAEATRAVLRRVPKAVLVRDKDDAEVAHLLHLATQTGVSVHQRELGNYRAVTVIAKAGDV</sequence>
<dbReference type="Pfam" id="PF15608">
    <property type="entry name" value="PELOTA_1"/>
    <property type="match status" value="1"/>
</dbReference>
<comment type="caution">
    <text evidence="3">The sequence shown here is derived from an EMBL/GenBank/DDBJ whole genome shotgun (WGS) entry which is preliminary data.</text>
</comment>
<proteinExistence type="predicted"/>
<feature type="domain" description="PELOTA RNA-binding" evidence="2">
    <location>
        <begin position="287"/>
        <end position="361"/>
    </location>
</feature>
<evidence type="ECO:0000313" key="4">
    <source>
        <dbReference type="Proteomes" id="UP000430021"/>
    </source>
</evidence>
<evidence type="ECO:0000259" key="2">
    <source>
        <dbReference type="Pfam" id="PF15608"/>
    </source>
</evidence>
<dbReference type="AlphaFoldDB" id="A0A6I4UHF6"/>
<evidence type="ECO:0000259" key="1">
    <source>
        <dbReference type="Pfam" id="PF11202"/>
    </source>
</evidence>
<protein>
    <recommendedName>
        <fullName evidence="5">PELOTA RNA-binding domain-containing protein</fullName>
    </recommendedName>
</protein>
<evidence type="ECO:0008006" key="5">
    <source>
        <dbReference type="Google" id="ProtNLM"/>
    </source>
</evidence>
<dbReference type="Pfam" id="PF11202">
    <property type="entry name" value="StiP"/>
    <property type="match status" value="1"/>
</dbReference>
<feature type="domain" description="Cysteine protease StiP N-terminal" evidence="1">
    <location>
        <begin position="15"/>
        <end position="259"/>
    </location>
</feature>
<dbReference type="InterPro" id="IPR048336">
    <property type="entry name" value="StiP-like"/>
</dbReference>
<dbReference type="PIRSF" id="PIRSF020979">
    <property type="entry name" value="UCP020979"/>
    <property type="match status" value="1"/>
</dbReference>
<reference evidence="3 4" key="1">
    <citation type="submission" date="2019-12" db="EMBL/GenBank/DDBJ databases">
        <title>Genomic-based taxomic classification of the family Erythrobacteraceae.</title>
        <authorList>
            <person name="Xu L."/>
        </authorList>
    </citation>
    <scope>NUCLEOTIDE SEQUENCE [LARGE SCALE GENOMIC DNA]</scope>
    <source>
        <strain evidence="3 4">JCM 10282</strain>
    </source>
</reference>
<dbReference type="OrthoDB" id="1663315at2"/>
<name>A0A6I4UHF6_9SPHN</name>
<dbReference type="InterPro" id="IPR011215">
    <property type="entry name" value="StiP_N"/>
</dbReference>
<evidence type="ECO:0000313" key="3">
    <source>
        <dbReference type="EMBL" id="MXP37926.1"/>
    </source>
</evidence>
<gene>
    <name evidence="3" type="ORF">GRI59_04750</name>
</gene>
<dbReference type="InterPro" id="IPR028157">
    <property type="entry name" value="PELOTA_dom"/>
</dbReference>
<dbReference type="Proteomes" id="UP000430021">
    <property type="component" value="Unassembled WGS sequence"/>
</dbReference>
<organism evidence="3 4">
    <name type="scientific">Erythrobacter ramosus</name>
    <dbReference type="NCBI Taxonomy" id="35811"/>
    <lineage>
        <taxon>Bacteria</taxon>
        <taxon>Pseudomonadati</taxon>
        <taxon>Pseudomonadota</taxon>
        <taxon>Alphaproteobacteria</taxon>
        <taxon>Sphingomonadales</taxon>
        <taxon>Erythrobacteraceae</taxon>
        <taxon>Erythrobacter/Porphyrobacter group</taxon>
        <taxon>Erythrobacter</taxon>
    </lineage>
</organism>
<dbReference type="EMBL" id="WTYB01000001">
    <property type="protein sequence ID" value="MXP37926.1"/>
    <property type="molecule type" value="Genomic_DNA"/>
</dbReference>
<accession>A0A6I4UHF6</accession>